<dbReference type="Proteomes" id="UP000240760">
    <property type="component" value="Unassembled WGS sequence"/>
</dbReference>
<protein>
    <submittedName>
        <fullName evidence="2">Uncharacterized protein</fullName>
    </submittedName>
</protein>
<evidence type="ECO:0000313" key="2">
    <source>
        <dbReference type="EMBL" id="PTB71062.1"/>
    </source>
</evidence>
<feature type="region of interest" description="Disordered" evidence="1">
    <location>
        <begin position="1"/>
        <end position="87"/>
    </location>
</feature>
<keyword evidence="3" id="KW-1185">Reference proteome</keyword>
<feature type="compositionally biased region" description="Polar residues" evidence="1">
    <location>
        <begin position="1"/>
        <end position="13"/>
    </location>
</feature>
<feature type="compositionally biased region" description="Acidic residues" evidence="1">
    <location>
        <begin position="17"/>
        <end position="77"/>
    </location>
</feature>
<dbReference type="EMBL" id="KZ679161">
    <property type="protein sequence ID" value="PTB71062.1"/>
    <property type="molecule type" value="Genomic_DNA"/>
</dbReference>
<organism evidence="2 3">
    <name type="scientific">Trichoderma longibrachiatum ATCC 18648</name>
    <dbReference type="NCBI Taxonomy" id="983965"/>
    <lineage>
        <taxon>Eukaryota</taxon>
        <taxon>Fungi</taxon>
        <taxon>Dikarya</taxon>
        <taxon>Ascomycota</taxon>
        <taxon>Pezizomycotina</taxon>
        <taxon>Sordariomycetes</taxon>
        <taxon>Hypocreomycetidae</taxon>
        <taxon>Hypocreales</taxon>
        <taxon>Hypocreaceae</taxon>
        <taxon>Trichoderma</taxon>
    </lineage>
</organism>
<dbReference type="AlphaFoldDB" id="A0A2T4BP27"/>
<evidence type="ECO:0000256" key="1">
    <source>
        <dbReference type="SAM" id="MobiDB-lite"/>
    </source>
</evidence>
<reference evidence="2 3" key="1">
    <citation type="submission" date="2016-07" db="EMBL/GenBank/DDBJ databases">
        <title>Multiple horizontal gene transfer events from other fungi enriched the ability of initially mycotrophic Trichoderma (Ascomycota) to feed on dead plant biomass.</title>
        <authorList>
            <consortium name="DOE Joint Genome Institute"/>
            <person name="Aerts A."/>
            <person name="Atanasova L."/>
            <person name="Chenthamara K."/>
            <person name="Zhang J."/>
            <person name="Grujic M."/>
            <person name="Henrissat B."/>
            <person name="Kuo A."/>
            <person name="Salamov A."/>
            <person name="Lipzen A."/>
            <person name="Labutti K."/>
            <person name="Barry K."/>
            <person name="Miao Y."/>
            <person name="Rahimi M.J."/>
            <person name="Shen Q."/>
            <person name="Grigoriev I.V."/>
            <person name="Kubicek C.P."/>
            <person name="Druzhinina I.S."/>
        </authorList>
    </citation>
    <scope>NUCLEOTIDE SEQUENCE [LARGE SCALE GENOMIC DNA]</scope>
    <source>
        <strain evidence="2 3">ATCC 18648</strain>
    </source>
</reference>
<evidence type="ECO:0000313" key="3">
    <source>
        <dbReference type="Proteomes" id="UP000240760"/>
    </source>
</evidence>
<accession>A0A2T4BP27</accession>
<proteinExistence type="predicted"/>
<gene>
    <name evidence="2" type="ORF">M440DRAFT_9276</name>
</gene>
<name>A0A2T4BP27_TRILO</name>
<sequence length="155" mass="18144">MPPVSSCANTVKQYYNLEEEEEEEEDREEEEEEDREEEEEEDREEEEEEDREEEEEEDREEEEEEDREEEEEEEEDREGGGRGVAQPYCSSFITGLVTEPAQSISTAAASRWQHGLTLVIIVAQGPRSRSRSQKQGILPVVYKFTIAQPATQRYY</sequence>